<reference evidence="4" key="1">
    <citation type="submission" date="2012-12" db="EMBL/GenBank/DDBJ databases">
        <authorList>
            <person name="Hellsten U."/>
            <person name="Grimwood J."/>
            <person name="Chapman J.A."/>
            <person name="Shapiro H."/>
            <person name="Aerts A."/>
            <person name="Otillar R.P."/>
            <person name="Terry A.Y."/>
            <person name="Boore J.L."/>
            <person name="Simakov O."/>
            <person name="Marletaz F."/>
            <person name="Cho S.-J."/>
            <person name="Edsinger-Gonzales E."/>
            <person name="Havlak P."/>
            <person name="Kuo D.-H."/>
            <person name="Larsson T."/>
            <person name="Lv J."/>
            <person name="Arendt D."/>
            <person name="Savage R."/>
            <person name="Osoegawa K."/>
            <person name="de Jong P."/>
            <person name="Lindberg D.R."/>
            <person name="Seaver E.C."/>
            <person name="Weisblat D.A."/>
            <person name="Putnam N.H."/>
            <person name="Grigoriev I.V."/>
            <person name="Rokhsar D.S."/>
        </authorList>
    </citation>
    <scope>NUCLEOTIDE SEQUENCE</scope>
    <source>
        <strain evidence="4">I ESC-2004</strain>
    </source>
</reference>
<evidence type="ECO:0000313" key="3">
    <source>
        <dbReference type="EnsemblMetazoa" id="CapteP218963"/>
    </source>
</evidence>
<evidence type="ECO:0000259" key="1">
    <source>
        <dbReference type="PROSITE" id="PS50041"/>
    </source>
</evidence>
<dbReference type="InterPro" id="IPR016187">
    <property type="entry name" value="CTDL_fold"/>
</dbReference>
<dbReference type="InterPro" id="IPR016186">
    <property type="entry name" value="C-type_lectin-like/link_sf"/>
</dbReference>
<dbReference type="Proteomes" id="UP000014760">
    <property type="component" value="Unassembled WGS sequence"/>
</dbReference>
<dbReference type="EnsemblMetazoa" id="CapteT218963">
    <property type="protein sequence ID" value="CapteP218963"/>
    <property type="gene ID" value="CapteG218963"/>
</dbReference>
<accession>R7UJP4</accession>
<evidence type="ECO:0000313" key="4">
    <source>
        <dbReference type="Proteomes" id="UP000014760"/>
    </source>
</evidence>
<dbReference type="Gene3D" id="3.10.100.10">
    <property type="entry name" value="Mannose-Binding Protein A, subunit A"/>
    <property type="match status" value="1"/>
</dbReference>
<gene>
    <name evidence="2" type="ORF">CAPTEDRAFT_218963</name>
</gene>
<dbReference type="SMART" id="SM00034">
    <property type="entry name" value="CLECT"/>
    <property type="match status" value="1"/>
</dbReference>
<keyword evidence="4" id="KW-1185">Reference proteome</keyword>
<reference evidence="2 4" key="2">
    <citation type="journal article" date="2013" name="Nature">
        <title>Insights into bilaterian evolution from three spiralian genomes.</title>
        <authorList>
            <person name="Simakov O."/>
            <person name="Marletaz F."/>
            <person name="Cho S.J."/>
            <person name="Edsinger-Gonzales E."/>
            <person name="Havlak P."/>
            <person name="Hellsten U."/>
            <person name="Kuo D.H."/>
            <person name="Larsson T."/>
            <person name="Lv J."/>
            <person name="Arendt D."/>
            <person name="Savage R."/>
            <person name="Osoegawa K."/>
            <person name="de Jong P."/>
            <person name="Grimwood J."/>
            <person name="Chapman J.A."/>
            <person name="Shapiro H."/>
            <person name="Aerts A."/>
            <person name="Otillar R.P."/>
            <person name="Terry A.Y."/>
            <person name="Boore J.L."/>
            <person name="Grigoriev I.V."/>
            <person name="Lindberg D.R."/>
            <person name="Seaver E.C."/>
            <person name="Weisblat D.A."/>
            <person name="Putnam N.H."/>
            <person name="Rokhsar D.S."/>
        </authorList>
    </citation>
    <scope>NUCLEOTIDE SEQUENCE</scope>
    <source>
        <strain evidence="2 4">I ESC-2004</strain>
    </source>
</reference>
<evidence type="ECO:0000313" key="2">
    <source>
        <dbReference type="EMBL" id="ELU06779.1"/>
    </source>
</evidence>
<organism evidence="2">
    <name type="scientific">Capitella teleta</name>
    <name type="common">Polychaete worm</name>
    <dbReference type="NCBI Taxonomy" id="283909"/>
    <lineage>
        <taxon>Eukaryota</taxon>
        <taxon>Metazoa</taxon>
        <taxon>Spiralia</taxon>
        <taxon>Lophotrochozoa</taxon>
        <taxon>Annelida</taxon>
        <taxon>Polychaeta</taxon>
        <taxon>Sedentaria</taxon>
        <taxon>Scolecida</taxon>
        <taxon>Capitellidae</taxon>
        <taxon>Capitella</taxon>
    </lineage>
</organism>
<feature type="domain" description="C-type lectin" evidence="1">
    <location>
        <begin position="31"/>
        <end position="153"/>
    </location>
</feature>
<proteinExistence type="predicted"/>
<dbReference type="SUPFAM" id="SSF56436">
    <property type="entry name" value="C-type lectin-like"/>
    <property type="match status" value="1"/>
</dbReference>
<dbReference type="InterPro" id="IPR001304">
    <property type="entry name" value="C-type_lectin-like"/>
</dbReference>
<dbReference type="EMBL" id="KB300421">
    <property type="protein sequence ID" value="ELU06779.1"/>
    <property type="molecule type" value="Genomic_DNA"/>
</dbReference>
<name>R7UJP4_CAPTE</name>
<reference evidence="3" key="3">
    <citation type="submission" date="2015-06" db="UniProtKB">
        <authorList>
            <consortium name="EnsemblMetazoa"/>
        </authorList>
    </citation>
    <scope>IDENTIFICATION</scope>
</reference>
<dbReference type="EMBL" id="AMQN01022655">
    <property type="status" value="NOT_ANNOTATED_CDS"/>
    <property type="molecule type" value="Genomic_DNA"/>
</dbReference>
<dbReference type="CDD" id="cd00037">
    <property type="entry name" value="CLECT"/>
    <property type="match status" value="1"/>
</dbReference>
<dbReference type="HOGENOM" id="CLU_049894_10_0_1"/>
<dbReference type="AlphaFoldDB" id="R7UJP4"/>
<protein>
    <recommendedName>
        <fullName evidence="1">C-type lectin domain-containing protein</fullName>
    </recommendedName>
</protein>
<sequence length="160" mass="18592">MTLRTTFTLQETLNKWKCDLKWELPSGPKSCYKFQNHEKMDWSKAEKACKNAGMHLIALETEAELKLIALHLAKDPKLGYYWWTGGMECPGRLVAGLKIIPYGYYWDPGNTPITISWNKGQFENNENRETPVDLVNGGLSDYKRFEWIPHICEYSRSDLK</sequence>
<dbReference type="OrthoDB" id="6746664at2759"/>
<dbReference type="PROSITE" id="PS50041">
    <property type="entry name" value="C_TYPE_LECTIN_2"/>
    <property type="match status" value="1"/>
</dbReference>